<feature type="transmembrane region" description="Helical" evidence="1">
    <location>
        <begin position="6"/>
        <end position="23"/>
    </location>
</feature>
<name>A0A9X2SBB7_9BACL</name>
<proteinExistence type="predicted"/>
<protein>
    <submittedName>
        <fullName evidence="2">Uncharacterized protein</fullName>
    </submittedName>
</protein>
<dbReference type="Proteomes" id="UP001141950">
    <property type="component" value="Unassembled WGS sequence"/>
</dbReference>
<feature type="transmembrane region" description="Helical" evidence="1">
    <location>
        <begin position="195"/>
        <end position="214"/>
    </location>
</feature>
<dbReference type="AlphaFoldDB" id="A0A9X2SBB7"/>
<keyword evidence="1" id="KW-0812">Transmembrane</keyword>
<sequence length="282" mass="33030">MPNFVPYLLLSLMAVCTMGYLVVRTRSYYPVVLFFAFSGMIYLFEYFILVLFRAYRYMPGVLENPAYDSMAGALVSNLLTIPSIAAALIILKLRKRWILFFALFLTGVEWLFLRLDIFEHYWWKLPFTTINIAFFLSLAVYWSKRLEKGGGFIRYLTILMLALSIIDTLAIALLFTGLRSFDFPLLGNASWNNMAVTLPYSLFKALLFTSAVYWTKRLYPLLLTLALVFLINVWLLRIGFMTLSVDEWLYYLIYFPGSLLCTLIVYWTRRWFRRRATASEVK</sequence>
<accession>A0A9X2SBB7</accession>
<evidence type="ECO:0000256" key="1">
    <source>
        <dbReference type="SAM" id="Phobius"/>
    </source>
</evidence>
<reference evidence="2" key="1">
    <citation type="submission" date="2022-08" db="EMBL/GenBank/DDBJ databases">
        <title>The genomic sequence of strain Paenibacillus sp. SCIV0701.</title>
        <authorList>
            <person name="Zhao H."/>
        </authorList>
    </citation>
    <scope>NUCLEOTIDE SEQUENCE</scope>
    <source>
        <strain evidence="2">SCIV0701</strain>
    </source>
</reference>
<gene>
    <name evidence="2" type="ORF">NQZ67_23735</name>
</gene>
<keyword evidence="1" id="KW-1133">Transmembrane helix</keyword>
<comment type="caution">
    <text evidence="2">The sequence shown here is derived from an EMBL/GenBank/DDBJ whole genome shotgun (WGS) entry which is preliminary data.</text>
</comment>
<evidence type="ECO:0000313" key="3">
    <source>
        <dbReference type="Proteomes" id="UP001141950"/>
    </source>
</evidence>
<feature type="transmembrane region" description="Helical" evidence="1">
    <location>
        <begin position="248"/>
        <end position="267"/>
    </location>
</feature>
<evidence type="ECO:0000313" key="2">
    <source>
        <dbReference type="EMBL" id="MCR2806900.1"/>
    </source>
</evidence>
<dbReference type="EMBL" id="JANIPJ010000021">
    <property type="protein sequence ID" value="MCR2806900.1"/>
    <property type="molecule type" value="Genomic_DNA"/>
</dbReference>
<feature type="transmembrane region" description="Helical" evidence="1">
    <location>
        <begin position="98"/>
        <end position="115"/>
    </location>
</feature>
<dbReference type="RefSeq" id="WP_257450862.1">
    <property type="nucleotide sequence ID" value="NZ_JANIPJ010000021.1"/>
</dbReference>
<feature type="transmembrane region" description="Helical" evidence="1">
    <location>
        <begin position="30"/>
        <end position="52"/>
    </location>
</feature>
<feature type="transmembrane region" description="Helical" evidence="1">
    <location>
        <begin position="221"/>
        <end position="242"/>
    </location>
</feature>
<organism evidence="2 3">
    <name type="scientific">Paenibacillus soyae</name>
    <dbReference type="NCBI Taxonomy" id="2969249"/>
    <lineage>
        <taxon>Bacteria</taxon>
        <taxon>Bacillati</taxon>
        <taxon>Bacillota</taxon>
        <taxon>Bacilli</taxon>
        <taxon>Bacillales</taxon>
        <taxon>Paenibacillaceae</taxon>
        <taxon>Paenibacillus</taxon>
    </lineage>
</organism>
<keyword evidence="3" id="KW-1185">Reference proteome</keyword>
<feature type="transmembrane region" description="Helical" evidence="1">
    <location>
        <begin position="155"/>
        <end position="175"/>
    </location>
</feature>
<feature type="transmembrane region" description="Helical" evidence="1">
    <location>
        <begin position="121"/>
        <end position="143"/>
    </location>
</feature>
<feature type="transmembrane region" description="Helical" evidence="1">
    <location>
        <begin position="72"/>
        <end position="91"/>
    </location>
</feature>
<keyword evidence="1" id="KW-0472">Membrane</keyword>